<dbReference type="CDD" id="cd18791">
    <property type="entry name" value="SF2_C_RHA"/>
    <property type="match status" value="1"/>
</dbReference>
<dbReference type="SMART" id="SM00847">
    <property type="entry name" value="HA2"/>
    <property type="match status" value="1"/>
</dbReference>
<keyword evidence="2" id="KW-0378">Hydrolase</keyword>
<evidence type="ECO:0000256" key="1">
    <source>
        <dbReference type="ARBA" id="ARBA00012552"/>
    </source>
</evidence>
<dbReference type="Pfam" id="PF07717">
    <property type="entry name" value="OB_NTP_bind"/>
    <property type="match status" value="1"/>
</dbReference>
<dbReference type="InterPro" id="IPR001650">
    <property type="entry name" value="Helicase_C-like"/>
</dbReference>
<evidence type="ECO:0000313" key="9">
    <source>
        <dbReference type="Proteomes" id="UP000279236"/>
    </source>
</evidence>
<keyword evidence="3 8" id="KW-0067">ATP-binding</keyword>
<evidence type="ECO:0000256" key="3">
    <source>
        <dbReference type="ARBA" id="ARBA00022806"/>
    </source>
</evidence>
<evidence type="ECO:0000259" key="7">
    <source>
        <dbReference type="PROSITE" id="PS51194"/>
    </source>
</evidence>
<dbReference type="InterPro" id="IPR011709">
    <property type="entry name" value="DEAD-box_helicase_OB_fold"/>
</dbReference>
<dbReference type="Proteomes" id="UP000279236">
    <property type="component" value="Unassembled WGS sequence"/>
</dbReference>
<organism evidence="8 9">
    <name type="scientific">Apiotrichum porosum</name>
    <dbReference type="NCBI Taxonomy" id="105984"/>
    <lineage>
        <taxon>Eukaryota</taxon>
        <taxon>Fungi</taxon>
        <taxon>Dikarya</taxon>
        <taxon>Basidiomycota</taxon>
        <taxon>Agaricomycotina</taxon>
        <taxon>Tremellomycetes</taxon>
        <taxon>Trichosporonales</taxon>
        <taxon>Trichosporonaceae</taxon>
        <taxon>Apiotrichum</taxon>
    </lineage>
</organism>
<dbReference type="SUPFAM" id="SSF52540">
    <property type="entry name" value="P-loop containing nucleoside triphosphate hydrolases"/>
    <property type="match status" value="2"/>
</dbReference>
<dbReference type="OrthoDB" id="10253254at2759"/>
<name>A0A427XD70_9TREE</name>
<gene>
    <name evidence="8" type="primary">DHR2_2</name>
    <name evidence="8" type="ORF">EHS24_005262</name>
</gene>
<dbReference type="InterPro" id="IPR027417">
    <property type="entry name" value="P-loop_NTPase"/>
</dbReference>
<feature type="domain" description="Helicase C-terminal" evidence="7">
    <location>
        <begin position="343"/>
        <end position="530"/>
    </location>
</feature>
<dbReference type="Pfam" id="PF21010">
    <property type="entry name" value="HA2_C"/>
    <property type="match status" value="1"/>
</dbReference>
<accession>A0A427XD70</accession>
<evidence type="ECO:0000256" key="5">
    <source>
        <dbReference type="SAM" id="MobiDB-lite"/>
    </source>
</evidence>
<dbReference type="EMBL" id="RSCE01000020">
    <property type="protein sequence ID" value="RSH76861.1"/>
    <property type="molecule type" value="Genomic_DNA"/>
</dbReference>
<dbReference type="SMART" id="SM00487">
    <property type="entry name" value="DEXDc"/>
    <property type="match status" value="1"/>
</dbReference>
<dbReference type="GO" id="GO:0016787">
    <property type="term" value="F:hydrolase activity"/>
    <property type="evidence" value="ECO:0007669"/>
    <property type="project" value="UniProtKB-KW"/>
</dbReference>
<dbReference type="STRING" id="105984.A0A427XD70"/>
<dbReference type="GeneID" id="39589805"/>
<keyword evidence="3 8" id="KW-0347">Helicase</keyword>
<evidence type="ECO:0000313" key="8">
    <source>
        <dbReference type="EMBL" id="RSH76861.1"/>
    </source>
</evidence>
<dbReference type="GO" id="GO:0003724">
    <property type="term" value="F:RNA helicase activity"/>
    <property type="evidence" value="ECO:0007669"/>
    <property type="project" value="UniProtKB-EC"/>
</dbReference>
<dbReference type="InterPro" id="IPR014001">
    <property type="entry name" value="Helicase_ATP-bd"/>
</dbReference>
<dbReference type="GO" id="GO:0005730">
    <property type="term" value="C:nucleolus"/>
    <property type="evidence" value="ECO:0007669"/>
    <property type="project" value="TreeGrafter"/>
</dbReference>
<comment type="caution">
    <text evidence="8">The sequence shown here is derived from an EMBL/GenBank/DDBJ whole genome shotgun (WGS) entry which is preliminary data.</text>
</comment>
<protein>
    <recommendedName>
        <fullName evidence="1">RNA helicase</fullName>
        <ecNumber evidence="1">3.6.4.13</ecNumber>
    </recommendedName>
</protein>
<feature type="region of interest" description="Disordered" evidence="5">
    <location>
        <begin position="1"/>
        <end position="90"/>
    </location>
</feature>
<dbReference type="GO" id="GO:0045943">
    <property type="term" value="P:positive regulation of transcription by RNA polymerase I"/>
    <property type="evidence" value="ECO:0007669"/>
    <property type="project" value="TreeGrafter"/>
</dbReference>
<keyword evidence="3 8" id="KW-0547">Nucleotide-binding</keyword>
<dbReference type="PROSITE" id="PS51194">
    <property type="entry name" value="HELICASE_CTER"/>
    <property type="match status" value="1"/>
</dbReference>
<comment type="catalytic activity">
    <reaction evidence="4">
        <text>ATP + H2O = ADP + phosphate + H(+)</text>
        <dbReference type="Rhea" id="RHEA:13065"/>
        <dbReference type="ChEBI" id="CHEBI:15377"/>
        <dbReference type="ChEBI" id="CHEBI:15378"/>
        <dbReference type="ChEBI" id="CHEBI:30616"/>
        <dbReference type="ChEBI" id="CHEBI:43474"/>
        <dbReference type="ChEBI" id="CHEBI:456216"/>
        <dbReference type="EC" id="3.6.4.13"/>
    </reaction>
</comment>
<dbReference type="GO" id="GO:0003725">
    <property type="term" value="F:double-stranded RNA binding"/>
    <property type="evidence" value="ECO:0007669"/>
    <property type="project" value="TreeGrafter"/>
</dbReference>
<feature type="compositionally biased region" description="Basic and acidic residues" evidence="5">
    <location>
        <begin position="34"/>
        <end position="45"/>
    </location>
</feature>
<proteinExistence type="predicted"/>
<feature type="region of interest" description="Disordered" evidence="5">
    <location>
        <begin position="655"/>
        <end position="680"/>
    </location>
</feature>
<dbReference type="Pfam" id="PF00271">
    <property type="entry name" value="Helicase_C"/>
    <property type="match status" value="1"/>
</dbReference>
<dbReference type="InterPro" id="IPR007502">
    <property type="entry name" value="Helicase-assoc_dom"/>
</dbReference>
<dbReference type="PANTHER" id="PTHR18934">
    <property type="entry name" value="ATP-DEPENDENT RNA HELICASE"/>
    <property type="match status" value="1"/>
</dbReference>
<evidence type="ECO:0000256" key="2">
    <source>
        <dbReference type="ARBA" id="ARBA00022801"/>
    </source>
</evidence>
<feature type="region of interest" description="Disordered" evidence="5">
    <location>
        <begin position="218"/>
        <end position="252"/>
    </location>
</feature>
<keyword evidence="9" id="KW-1185">Reference proteome</keyword>
<dbReference type="InterPro" id="IPR003593">
    <property type="entry name" value="AAA+_ATPase"/>
</dbReference>
<dbReference type="SMART" id="SM00382">
    <property type="entry name" value="AAA"/>
    <property type="match status" value="1"/>
</dbReference>
<sequence length="819" mass="89766">MPPATPQAGPSKPEGSTKKPSRVANFFSDDSEGEHEPVPAGDHEPLVNGALRRKRKSLPNGSTANGDKPEGGKAQKRKVKAKAVEDPAEAKRREKIAAELLVKRYELPFYQGRRNILEEIVSNDTVVIVGETGCGKSTQLGQLLRRHKIALDHFGARGPSVAITQPRRLPTISLATRVAAEMGVAVGAEVGYAVRFEDASSYDTRVRFMTEGVLMRELANASGQPEKKDKPASDESESDDGDDEEEEEKEEDAGLNLLTRYDIVIIDEAHERTLNTDFLLGSMKKIQRIRKAKAAKGDGRELKIVIMSATLDPVKFTNFFDNCPALHVPGRMFDVATSHTASAVDDFIEAAADAAMMVHNRKPSPPGEMLVFMPGSEEIENVVALLRRRGTDLPQGSKHLQVLPLYASLPPTAQAKIFLPTPENTRRIVVATNIAETSLTIPGIAFVIDSGYKKEKEYIYRASGAIEHLRKMEVSQASAWQRTGRAGREMPGECLRLYTEAAFRKMREFDTPEIQRCNLSNAVLQLIAMKQDPFTFAYIDPPSRDSVAAAFRSLAGLGAISSPTEITTLGRDMLRYPLDPEHARILVASFELGCASEIIDILALVVSGPVFLDRAQDARETAAAARAKFIHRDGDHLTAMNVLRAYLALKEQRTDDDDDDEAASAEKKGKKGKHAKEGGGLSQWCRDNHVQGKTLVAACKVRAQLRELAERHGADWRSSCGSEYAAVGRALLQGLFMNTAVIQADGTYRQAAGSLQVKIHPSSVLVGRKVPAIVYDELAITSAIYARNVSSFEQHWLTEVPWFQRAGSSTAQPVTRKKV</sequence>
<evidence type="ECO:0000256" key="4">
    <source>
        <dbReference type="ARBA" id="ARBA00047984"/>
    </source>
</evidence>
<dbReference type="PROSITE" id="PS51192">
    <property type="entry name" value="HELICASE_ATP_BIND_1"/>
    <property type="match status" value="1"/>
</dbReference>
<dbReference type="EC" id="3.6.4.13" evidence="1"/>
<dbReference type="Gene3D" id="3.40.50.300">
    <property type="entry name" value="P-loop containing nucleotide triphosphate hydrolases"/>
    <property type="match status" value="2"/>
</dbReference>
<dbReference type="PANTHER" id="PTHR18934:SF118">
    <property type="entry name" value="ATP-DEPENDENT RNA HELICASE DHX33"/>
    <property type="match status" value="1"/>
</dbReference>
<feature type="compositionally biased region" description="Acidic residues" evidence="5">
    <location>
        <begin position="234"/>
        <end position="252"/>
    </location>
</feature>
<dbReference type="RefSeq" id="XP_028472008.1">
    <property type="nucleotide sequence ID" value="XM_028620792.1"/>
</dbReference>
<feature type="domain" description="Helicase ATP-binding" evidence="6">
    <location>
        <begin position="117"/>
        <end position="329"/>
    </location>
</feature>
<dbReference type="Gene3D" id="1.20.120.1080">
    <property type="match status" value="1"/>
</dbReference>
<dbReference type="SMART" id="SM00490">
    <property type="entry name" value="HELICc"/>
    <property type="match status" value="1"/>
</dbReference>
<evidence type="ECO:0000259" key="6">
    <source>
        <dbReference type="PROSITE" id="PS51192"/>
    </source>
</evidence>
<dbReference type="AlphaFoldDB" id="A0A427XD70"/>
<reference evidence="8 9" key="1">
    <citation type="submission" date="2018-11" db="EMBL/GenBank/DDBJ databases">
        <title>Genome sequence of Apiotrichum porosum DSM 27194.</title>
        <authorList>
            <person name="Aliyu H."/>
            <person name="Gorte O."/>
            <person name="Ochsenreither K."/>
        </authorList>
    </citation>
    <scope>NUCLEOTIDE SEQUENCE [LARGE SCALE GENOMIC DNA]</scope>
    <source>
        <strain evidence="8 9">DSM 27194</strain>
    </source>
</reference>